<keyword evidence="2" id="KW-1185">Reference proteome</keyword>
<evidence type="ECO:0000313" key="1">
    <source>
        <dbReference type="EMBL" id="KAK4197888.1"/>
    </source>
</evidence>
<proteinExistence type="predicted"/>
<gene>
    <name evidence="1" type="ORF">QBC40DRAFT_332816</name>
</gene>
<reference evidence="1" key="2">
    <citation type="submission" date="2023-05" db="EMBL/GenBank/DDBJ databases">
        <authorList>
            <consortium name="Lawrence Berkeley National Laboratory"/>
            <person name="Steindorff A."/>
            <person name="Hensen N."/>
            <person name="Bonometti L."/>
            <person name="Westerberg I."/>
            <person name="Brannstrom I.O."/>
            <person name="Guillou S."/>
            <person name="Cros-Aarteil S."/>
            <person name="Calhoun S."/>
            <person name="Haridas S."/>
            <person name="Kuo A."/>
            <person name="Mondo S."/>
            <person name="Pangilinan J."/>
            <person name="Riley R."/>
            <person name="Labutti K."/>
            <person name="Andreopoulos B."/>
            <person name="Lipzen A."/>
            <person name="Chen C."/>
            <person name="Yanf M."/>
            <person name="Daum C."/>
            <person name="Ng V."/>
            <person name="Clum A."/>
            <person name="Ohm R."/>
            <person name="Martin F."/>
            <person name="Silar P."/>
            <person name="Natvig D."/>
            <person name="Lalanne C."/>
            <person name="Gautier V."/>
            <person name="Ament-Velasquez S.L."/>
            <person name="Kruys A."/>
            <person name="Hutchinson M.I."/>
            <person name="Powell A.J."/>
            <person name="Barry K."/>
            <person name="Miller A.N."/>
            <person name="Grigoriev I.V."/>
            <person name="Debuchy R."/>
            <person name="Gladieux P."/>
            <person name="Thoren M.H."/>
            <person name="Johannesson H."/>
        </authorList>
    </citation>
    <scope>NUCLEOTIDE SEQUENCE</scope>
    <source>
        <strain evidence="1">CBS 315.58</strain>
    </source>
</reference>
<evidence type="ECO:0000313" key="2">
    <source>
        <dbReference type="Proteomes" id="UP001303160"/>
    </source>
</evidence>
<dbReference type="AlphaFoldDB" id="A0AAN7ASM8"/>
<sequence length="168" mass="19704">MKGRAQRAQNPPEHIRLNFPKGPYIDREDSIYILHKWDSASDRFVRFGRDELQEASEVDIGSPSECKQNTHHQFPEIDRLRNAKIKRRTKALKKAVQENRRLTEHLSRQLTLLTTQPEEANSHLPLLGKIDRAADRFADDLNYMSFKMDTLDDEMDALDDRWTYLARA</sequence>
<name>A0AAN7ASM8_9PEZI</name>
<accession>A0AAN7ASM8</accession>
<dbReference type="Proteomes" id="UP001303160">
    <property type="component" value="Unassembled WGS sequence"/>
</dbReference>
<reference evidence="1" key="1">
    <citation type="journal article" date="2023" name="Mol. Phylogenet. Evol.">
        <title>Genome-scale phylogeny and comparative genomics of the fungal order Sordariales.</title>
        <authorList>
            <person name="Hensen N."/>
            <person name="Bonometti L."/>
            <person name="Westerberg I."/>
            <person name="Brannstrom I.O."/>
            <person name="Guillou S."/>
            <person name="Cros-Aarteil S."/>
            <person name="Calhoun S."/>
            <person name="Haridas S."/>
            <person name="Kuo A."/>
            <person name="Mondo S."/>
            <person name="Pangilinan J."/>
            <person name="Riley R."/>
            <person name="LaButti K."/>
            <person name="Andreopoulos B."/>
            <person name="Lipzen A."/>
            <person name="Chen C."/>
            <person name="Yan M."/>
            <person name="Daum C."/>
            <person name="Ng V."/>
            <person name="Clum A."/>
            <person name="Steindorff A."/>
            <person name="Ohm R.A."/>
            <person name="Martin F."/>
            <person name="Silar P."/>
            <person name="Natvig D.O."/>
            <person name="Lalanne C."/>
            <person name="Gautier V."/>
            <person name="Ament-Velasquez S.L."/>
            <person name="Kruys A."/>
            <person name="Hutchinson M.I."/>
            <person name="Powell A.J."/>
            <person name="Barry K."/>
            <person name="Miller A.N."/>
            <person name="Grigoriev I.V."/>
            <person name="Debuchy R."/>
            <person name="Gladieux P."/>
            <person name="Hiltunen Thoren M."/>
            <person name="Johannesson H."/>
        </authorList>
    </citation>
    <scope>NUCLEOTIDE SEQUENCE</scope>
    <source>
        <strain evidence="1">CBS 315.58</strain>
    </source>
</reference>
<comment type="caution">
    <text evidence="1">The sequence shown here is derived from an EMBL/GenBank/DDBJ whole genome shotgun (WGS) entry which is preliminary data.</text>
</comment>
<dbReference type="EMBL" id="MU863955">
    <property type="protein sequence ID" value="KAK4197888.1"/>
    <property type="molecule type" value="Genomic_DNA"/>
</dbReference>
<protein>
    <submittedName>
        <fullName evidence="1">Uncharacterized protein</fullName>
    </submittedName>
</protein>
<organism evidence="1 2">
    <name type="scientific">Triangularia verruculosa</name>
    <dbReference type="NCBI Taxonomy" id="2587418"/>
    <lineage>
        <taxon>Eukaryota</taxon>
        <taxon>Fungi</taxon>
        <taxon>Dikarya</taxon>
        <taxon>Ascomycota</taxon>
        <taxon>Pezizomycotina</taxon>
        <taxon>Sordariomycetes</taxon>
        <taxon>Sordariomycetidae</taxon>
        <taxon>Sordariales</taxon>
        <taxon>Podosporaceae</taxon>
        <taxon>Triangularia</taxon>
    </lineage>
</organism>